<evidence type="ECO:0000313" key="2">
    <source>
        <dbReference type="Proteomes" id="UP000594638"/>
    </source>
</evidence>
<sequence length="222" mass="24559">MCGVPSALVQFLARRRGPVAPTGRRVFVAMPRVCVRSVAGPLALIQVREVFALSRCCGIGTRAPRGGGLRPFLSFHFLALPGRNLKSHFSPAWWMARCEQRTGCVTRCTDCSVRPAGRMMRFHLNGPIKACAPGCPSLWRLREPRAWFSLSLFRPSRLLVPRRGPVRERAKGARVRFTLARPSTQISGFGPSGGCKLIHTSAADTRLWRTLGELLTKSLIIQ</sequence>
<name>A0A8S0VLB8_OLEEU</name>
<dbReference type="EMBL" id="CACTIH010009908">
    <property type="protein sequence ID" value="CAA3033164.1"/>
    <property type="molecule type" value="Genomic_DNA"/>
</dbReference>
<dbReference type="Proteomes" id="UP000594638">
    <property type="component" value="Unassembled WGS sequence"/>
</dbReference>
<keyword evidence="2" id="KW-1185">Reference proteome</keyword>
<reference evidence="1 2" key="1">
    <citation type="submission" date="2019-12" db="EMBL/GenBank/DDBJ databases">
        <authorList>
            <person name="Alioto T."/>
            <person name="Alioto T."/>
            <person name="Gomez Garrido J."/>
        </authorList>
    </citation>
    <scope>NUCLEOTIDE SEQUENCE [LARGE SCALE GENOMIC DNA]</scope>
</reference>
<organism evidence="1 2">
    <name type="scientific">Olea europaea subsp. europaea</name>
    <dbReference type="NCBI Taxonomy" id="158383"/>
    <lineage>
        <taxon>Eukaryota</taxon>
        <taxon>Viridiplantae</taxon>
        <taxon>Streptophyta</taxon>
        <taxon>Embryophyta</taxon>
        <taxon>Tracheophyta</taxon>
        <taxon>Spermatophyta</taxon>
        <taxon>Magnoliopsida</taxon>
        <taxon>eudicotyledons</taxon>
        <taxon>Gunneridae</taxon>
        <taxon>Pentapetalae</taxon>
        <taxon>asterids</taxon>
        <taxon>lamiids</taxon>
        <taxon>Lamiales</taxon>
        <taxon>Oleaceae</taxon>
        <taxon>Oleeae</taxon>
        <taxon>Olea</taxon>
    </lineage>
</organism>
<proteinExistence type="predicted"/>
<dbReference type="Gramene" id="OE9A082390T1">
    <property type="protein sequence ID" value="OE9A082390C1"/>
    <property type="gene ID" value="OE9A082390"/>
</dbReference>
<protein>
    <submittedName>
        <fullName evidence="1">Uncharacterized protein</fullName>
    </submittedName>
</protein>
<evidence type="ECO:0000313" key="1">
    <source>
        <dbReference type="EMBL" id="CAA3033164.1"/>
    </source>
</evidence>
<comment type="caution">
    <text evidence="1">The sequence shown here is derived from an EMBL/GenBank/DDBJ whole genome shotgun (WGS) entry which is preliminary data.</text>
</comment>
<accession>A0A8S0VLB8</accession>
<gene>
    <name evidence="1" type="ORF">OLEA9_A082390</name>
</gene>
<dbReference type="AlphaFoldDB" id="A0A8S0VLB8"/>